<keyword evidence="3" id="KW-1185">Reference proteome</keyword>
<feature type="transmembrane region" description="Helical" evidence="1">
    <location>
        <begin position="102"/>
        <end position="120"/>
    </location>
</feature>
<dbReference type="InterPro" id="IPR024316">
    <property type="entry name" value="APQ12"/>
</dbReference>
<protein>
    <submittedName>
        <fullName evidence="2">Uncharacterized protein</fullName>
    </submittedName>
</protein>
<name>A0ABQ0CRI2_9HYPO</name>
<keyword evidence="1" id="KW-1133">Transmembrane helix</keyword>
<dbReference type="EMBL" id="BAAFGZ010000165">
    <property type="protein sequence ID" value="GAB0136046.1"/>
    <property type="molecule type" value="Genomic_DNA"/>
</dbReference>
<dbReference type="Pfam" id="PF12716">
    <property type="entry name" value="Apq12"/>
    <property type="match status" value="1"/>
</dbReference>
<feature type="transmembrane region" description="Helical" evidence="1">
    <location>
        <begin position="71"/>
        <end position="90"/>
    </location>
</feature>
<accession>A0ABQ0CRI2</accession>
<gene>
    <name evidence="2" type="primary">g4363</name>
    <name evidence="2" type="ORF">EsDP_00004363</name>
</gene>
<evidence type="ECO:0000256" key="1">
    <source>
        <dbReference type="SAM" id="Phobius"/>
    </source>
</evidence>
<evidence type="ECO:0000313" key="2">
    <source>
        <dbReference type="EMBL" id="GAB0136046.1"/>
    </source>
</evidence>
<evidence type="ECO:0000313" key="3">
    <source>
        <dbReference type="Proteomes" id="UP001562357"/>
    </source>
</evidence>
<keyword evidence="1" id="KW-0472">Membrane</keyword>
<dbReference type="Proteomes" id="UP001562357">
    <property type="component" value="Unassembled WGS sequence"/>
</dbReference>
<keyword evidence="1" id="KW-0812">Transmembrane</keyword>
<reference evidence="3" key="1">
    <citation type="submission" date="2024-06" db="EMBL/GenBank/DDBJ databases">
        <title>Draft Genome Sequences of Epichloe bromicola Strains Isolated from Elymus ciliaris.</title>
        <authorList>
            <consortium name="Epichloe bromicola genome sequencing consortium"/>
            <person name="Miura A."/>
            <person name="Imano S."/>
            <person name="Ashida A."/>
            <person name="Sato I."/>
            <person name="Chiba S."/>
            <person name="Tanaka A."/>
            <person name="Camagna M."/>
            <person name="Takemoto D."/>
        </authorList>
    </citation>
    <scope>NUCLEOTIDE SEQUENCE [LARGE SCALE GENOMIC DNA]</scope>
    <source>
        <strain evidence="3">DP</strain>
    </source>
</reference>
<organism evidence="2 3">
    <name type="scientific">Epichloe bromicola</name>
    <dbReference type="NCBI Taxonomy" id="79588"/>
    <lineage>
        <taxon>Eukaryota</taxon>
        <taxon>Fungi</taxon>
        <taxon>Dikarya</taxon>
        <taxon>Ascomycota</taxon>
        <taxon>Pezizomycotina</taxon>
        <taxon>Sordariomycetes</taxon>
        <taxon>Hypocreomycetidae</taxon>
        <taxon>Hypocreales</taxon>
        <taxon>Clavicipitaceae</taxon>
        <taxon>Epichloe</taxon>
    </lineage>
</organism>
<proteinExistence type="predicted"/>
<sequence>MAASLTSRLLTELLPPDLAASVRQHLLNPRAPLQIYKQEAWSRAQRALASLQPYMQPVLDETMSLMVDNQGVTGVVVLLAVVTVMVVVMNWIRRLIMWWTRLMMRATFWAGVVLALAWVWNRGVMESVRDGVVFVSKAVGYLAVLKDFWMQEYERYEANGSRGRGTRGRSSGR</sequence>
<comment type="caution">
    <text evidence="2">The sequence shown here is derived from an EMBL/GenBank/DDBJ whole genome shotgun (WGS) entry which is preliminary data.</text>
</comment>